<dbReference type="AlphaFoldDB" id="A0A0P1B6E0"/>
<keyword evidence="1" id="KW-0812">Transmembrane</keyword>
<feature type="transmembrane region" description="Helical" evidence="1">
    <location>
        <begin position="20"/>
        <end position="38"/>
    </location>
</feature>
<evidence type="ECO:0000313" key="2">
    <source>
        <dbReference type="EMBL" id="CEG50128.1"/>
    </source>
</evidence>
<evidence type="ECO:0000256" key="1">
    <source>
        <dbReference type="SAM" id="Phobius"/>
    </source>
</evidence>
<dbReference type="GeneID" id="36402909"/>
<reference evidence="3" key="1">
    <citation type="submission" date="2014-09" db="EMBL/GenBank/DDBJ databases">
        <authorList>
            <person name="Sharma Rahul"/>
            <person name="Thines Marco"/>
        </authorList>
    </citation>
    <scope>NUCLEOTIDE SEQUENCE [LARGE SCALE GENOMIC DNA]</scope>
</reference>
<dbReference type="EMBL" id="CCYD01003101">
    <property type="protein sequence ID" value="CEG50128.1"/>
    <property type="molecule type" value="Genomic_DNA"/>
</dbReference>
<proteinExistence type="predicted"/>
<sequence>MRILSICFAGPRTNSKVLMYLFKFFGIVVWILLSIVEVESKAAAFGKSSSPDSLPPLTEATLDFLKKHNLFENKVLLGYLKKGTKIKDLEHKLKEPQLYDYIIYLNKAIDAHDKRESPLGDLVNRLAMKDLHFIRLKNKEKRHLQVSAQAIRTRGIHCLGFIRC</sequence>
<dbReference type="RefSeq" id="XP_024586497.1">
    <property type="nucleotide sequence ID" value="XM_024721394.1"/>
</dbReference>
<keyword evidence="1" id="KW-0472">Membrane</keyword>
<protein>
    <submittedName>
        <fullName evidence="2">Uncharacterized protein</fullName>
    </submittedName>
</protein>
<evidence type="ECO:0000313" key="3">
    <source>
        <dbReference type="Proteomes" id="UP000054928"/>
    </source>
</evidence>
<keyword evidence="1" id="KW-1133">Transmembrane helix</keyword>
<keyword evidence="3" id="KW-1185">Reference proteome</keyword>
<name>A0A0P1B6E0_PLAHL</name>
<accession>A0A0P1B6E0</accession>
<organism evidence="2 3">
    <name type="scientific">Plasmopara halstedii</name>
    <name type="common">Downy mildew of sunflower</name>
    <dbReference type="NCBI Taxonomy" id="4781"/>
    <lineage>
        <taxon>Eukaryota</taxon>
        <taxon>Sar</taxon>
        <taxon>Stramenopiles</taxon>
        <taxon>Oomycota</taxon>
        <taxon>Peronosporomycetes</taxon>
        <taxon>Peronosporales</taxon>
        <taxon>Peronosporaceae</taxon>
        <taxon>Plasmopara</taxon>
    </lineage>
</organism>
<dbReference type="Proteomes" id="UP000054928">
    <property type="component" value="Unassembled WGS sequence"/>
</dbReference>